<dbReference type="InterPro" id="IPR020568">
    <property type="entry name" value="Ribosomal_Su5_D2-typ_SF"/>
</dbReference>
<dbReference type="GO" id="GO:0004519">
    <property type="term" value="F:endonuclease activity"/>
    <property type="evidence" value="ECO:0007669"/>
    <property type="project" value="UniProtKB-KW"/>
</dbReference>
<dbReference type="Pfam" id="PF13589">
    <property type="entry name" value="HATPase_c_3"/>
    <property type="match status" value="1"/>
</dbReference>
<reference evidence="8" key="1">
    <citation type="submission" date="2020-10" db="EMBL/GenBank/DDBJ databases">
        <authorList>
            <person name="Gilroy R."/>
        </authorList>
    </citation>
    <scope>NUCLEOTIDE SEQUENCE</scope>
    <source>
        <strain evidence="8">B3-4054</strain>
    </source>
</reference>
<accession>A0A9D9EMV6</accession>
<dbReference type="Pfam" id="PF01119">
    <property type="entry name" value="DNA_mis_repair"/>
    <property type="match status" value="1"/>
</dbReference>
<keyword evidence="3 5" id="KW-0227">DNA damage</keyword>
<comment type="similarity">
    <text evidence="1 5">Belongs to the DNA mismatch repair MutL/HexB family.</text>
</comment>
<organism evidence="8 9">
    <name type="scientific">Candidatus Avitreponema avistercoris</name>
    <dbReference type="NCBI Taxonomy" id="2840705"/>
    <lineage>
        <taxon>Bacteria</taxon>
        <taxon>Pseudomonadati</taxon>
        <taxon>Spirochaetota</taxon>
        <taxon>Spirochaetia</taxon>
        <taxon>Spirochaetales</taxon>
        <taxon>Candidatus Avitreponema</taxon>
    </lineage>
</organism>
<dbReference type="GO" id="GO:0030983">
    <property type="term" value="F:mismatched DNA binding"/>
    <property type="evidence" value="ECO:0007669"/>
    <property type="project" value="InterPro"/>
</dbReference>
<evidence type="ECO:0000256" key="3">
    <source>
        <dbReference type="ARBA" id="ARBA00022763"/>
    </source>
</evidence>
<evidence type="ECO:0000256" key="2">
    <source>
        <dbReference type="ARBA" id="ARBA00021975"/>
    </source>
</evidence>
<evidence type="ECO:0000256" key="1">
    <source>
        <dbReference type="ARBA" id="ARBA00006082"/>
    </source>
</evidence>
<evidence type="ECO:0000259" key="6">
    <source>
        <dbReference type="SMART" id="SM00853"/>
    </source>
</evidence>
<dbReference type="PANTHER" id="PTHR10073:SF12">
    <property type="entry name" value="DNA MISMATCH REPAIR PROTEIN MLH1"/>
    <property type="match status" value="1"/>
</dbReference>
<dbReference type="GO" id="GO:0016887">
    <property type="term" value="F:ATP hydrolysis activity"/>
    <property type="evidence" value="ECO:0007669"/>
    <property type="project" value="InterPro"/>
</dbReference>
<dbReference type="Proteomes" id="UP000823616">
    <property type="component" value="Unassembled WGS sequence"/>
</dbReference>
<keyword evidence="8" id="KW-0378">Hydrolase</keyword>
<keyword evidence="8" id="KW-0540">Nuclease</keyword>
<dbReference type="Gene3D" id="3.30.565.10">
    <property type="entry name" value="Histidine kinase-like ATPase, C-terminal domain"/>
    <property type="match status" value="1"/>
</dbReference>
<dbReference type="InterPro" id="IPR013507">
    <property type="entry name" value="DNA_mismatch_S5_2-like"/>
</dbReference>
<comment type="caution">
    <text evidence="8">The sequence shown here is derived from an EMBL/GenBank/DDBJ whole genome shotgun (WGS) entry which is preliminary data.</text>
</comment>
<dbReference type="PROSITE" id="PS00058">
    <property type="entry name" value="DNA_MISMATCH_REPAIR_1"/>
    <property type="match status" value="1"/>
</dbReference>
<dbReference type="InterPro" id="IPR042121">
    <property type="entry name" value="MutL_C_regsub"/>
</dbReference>
<dbReference type="PANTHER" id="PTHR10073">
    <property type="entry name" value="DNA MISMATCH REPAIR PROTEIN MLH, PMS, MUTL"/>
    <property type="match status" value="1"/>
</dbReference>
<dbReference type="InterPro" id="IPR037198">
    <property type="entry name" value="MutL_C_sf"/>
</dbReference>
<gene>
    <name evidence="5 8" type="primary">mutL</name>
    <name evidence="8" type="ORF">IAA96_03070</name>
</gene>
<sequence>MNSGAGMPETLPPVRTLPEETAQKIAAGEVIDRPAAVVRELLDNAIDAGARKISVETDKGGIDRIRVSDDGYGMTKEDLAVCRKNHSTSKITSAQDLLAVRTLGFRGEALASIHAVCRMEITSARGGSAYKSLPGGQIVPAVRAKGTLIQADGIFDTFPARKQFLKRPAAETALCRQAFLDKALPWPQIEFRLVTDGTLRFLLSPADSLKTRCLDALQPPESALFFHEITGSGGTFRFTLVLGGPEVVRRDRRSQFVFVNGRRIDEFALRQAVEFGAEGRFPNGLHPFFCLFLQVDPDTADFNIHPAKREVRFRDPGAIHHAVSSVCRDFYRHNVLFSHTQGSGTADSGVFAQTAHEAAGPAPEPRTLFPGGFPDAGPAQHTTGKMPVHFPDIQTAAENGPEYRSGFIRPETGPASGEPDFRYLGQILGTFLAVETGGSLLLIDQHAAHERIMYNEILSHRGEIQELLVPYRIDAPDDAADRSLRQKKRGLAEAGFILKDDGDGFWLVTAVPARWSGSEKELREELLSGAAEPENLVSRLYAAEACRRACKDGDILDPQTARKIAAQALALPEPFCPHGRPVYTVITKEELFRRVKRT</sequence>
<dbReference type="SMART" id="SM00853">
    <property type="entry name" value="MutL_C"/>
    <property type="match status" value="1"/>
</dbReference>
<dbReference type="EMBL" id="JADIMS010000049">
    <property type="protein sequence ID" value="MBO8450067.1"/>
    <property type="molecule type" value="Genomic_DNA"/>
</dbReference>
<dbReference type="InterPro" id="IPR014721">
    <property type="entry name" value="Ribsml_uS5_D2-typ_fold_subgr"/>
</dbReference>
<dbReference type="SUPFAM" id="SSF118116">
    <property type="entry name" value="DNA mismatch repair protein MutL"/>
    <property type="match status" value="1"/>
</dbReference>
<dbReference type="InterPro" id="IPR038973">
    <property type="entry name" value="MutL/Mlh/Pms-like"/>
</dbReference>
<protein>
    <recommendedName>
        <fullName evidence="2 5">DNA mismatch repair protein MutL</fullName>
    </recommendedName>
</protein>
<keyword evidence="4 5" id="KW-0234">DNA repair</keyword>
<dbReference type="AlphaFoldDB" id="A0A9D9EMV6"/>
<dbReference type="NCBIfam" id="TIGR00585">
    <property type="entry name" value="mutl"/>
    <property type="match status" value="1"/>
</dbReference>
<proteinExistence type="inferred from homology"/>
<evidence type="ECO:0000259" key="7">
    <source>
        <dbReference type="SMART" id="SM01340"/>
    </source>
</evidence>
<dbReference type="InterPro" id="IPR036890">
    <property type="entry name" value="HATPase_C_sf"/>
</dbReference>
<keyword evidence="8" id="KW-0255">Endonuclease</keyword>
<dbReference type="CDD" id="cd16926">
    <property type="entry name" value="HATPase_MutL-MLH-PMS-like"/>
    <property type="match status" value="1"/>
</dbReference>
<dbReference type="Gene3D" id="3.30.1540.20">
    <property type="entry name" value="MutL, C-terminal domain, dimerisation subdomain"/>
    <property type="match status" value="1"/>
</dbReference>
<feature type="domain" description="DNA mismatch repair protein S5" evidence="7">
    <location>
        <begin position="214"/>
        <end position="332"/>
    </location>
</feature>
<dbReference type="InterPro" id="IPR014790">
    <property type="entry name" value="MutL_C"/>
</dbReference>
<feature type="domain" description="MutL C-terminal dimerisation" evidence="6">
    <location>
        <begin position="423"/>
        <end position="556"/>
    </location>
</feature>
<evidence type="ECO:0000256" key="4">
    <source>
        <dbReference type="ARBA" id="ARBA00023204"/>
    </source>
</evidence>
<dbReference type="HAMAP" id="MF_00149">
    <property type="entry name" value="DNA_mis_repair"/>
    <property type="match status" value="1"/>
</dbReference>
<dbReference type="Gene3D" id="3.30.1370.100">
    <property type="entry name" value="MutL, C-terminal domain, regulatory subdomain"/>
    <property type="match status" value="1"/>
</dbReference>
<dbReference type="SUPFAM" id="SSF54211">
    <property type="entry name" value="Ribosomal protein S5 domain 2-like"/>
    <property type="match status" value="1"/>
</dbReference>
<dbReference type="SUPFAM" id="SSF55874">
    <property type="entry name" value="ATPase domain of HSP90 chaperone/DNA topoisomerase II/histidine kinase"/>
    <property type="match status" value="1"/>
</dbReference>
<evidence type="ECO:0000256" key="5">
    <source>
        <dbReference type="HAMAP-Rule" id="MF_00149"/>
    </source>
</evidence>
<dbReference type="CDD" id="cd00782">
    <property type="entry name" value="MutL_Trans"/>
    <property type="match status" value="1"/>
</dbReference>
<evidence type="ECO:0000313" key="8">
    <source>
        <dbReference type="EMBL" id="MBO8450067.1"/>
    </source>
</evidence>
<dbReference type="GO" id="GO:0006298">
    <property type="term" value="P:mismatch repair"/>
    <property type="evidence" value="ECO:0007669"/>
    <property type="project" value="UniProtKB-UniRule"/>
</dbReference>
<dbReference type="InterPro" id="IPR014762">
    <property type="entry name" value="DNA_mismatch_repair_CS"/>
</dbReference>
<name>A0A9D9EMV6_9SPIR</name>
<dbReference type="InterPro" id="IPR002099">
    <property type="entry name" value="MutL/Mlh/PMS"/>
</dbReference>
<dbReference type="Gene3D" id="3.30.230.10">
    <property type="match status" value="1"/>
</dbReference>
<dbReference type="Pfam" id="PF08676">
    <property type="entry name" value="MutL_C"/>
    <property type="match status" value="1"/>
</dbReference>
<dbReference type="GO" id="GO:0140664">
    <property type="term" value="F:ATP-dependent DNA damage sensor activity"/>
    <property type="evidence" value="ECO:0007669"/>
    <property type="project" value="InterPro"/>
</dbReference>
<dbReference type="InterPro" id="IPR042120">
    <property type="entry name" value="MutL_C_dimsub"/>
</dbReference>
<evidence type="ECO:0000313" key="9">
    <source>
        <dbReference type="Proteomes" id="UP000823616"/>
    </source>
</evidence>
<dbReference type="GO" id="GO:0032300">
    <property type="term" value="C:mismatch repair complex"/>
    <property type="evidence" value="ECO:0007669"/>
    <property type="project" value="InterPro"/>
</dbReference>
<reference evidence="8" key="2">
    <citation type="journal article" date="2021" name="PeerJ">
        <title>Extensive microbial diversity within the chicken gut microbiome revealed by metagenomics and culture.</title>
        <authorList>
            <person name="Gilroy R."/>
            <person name="Ravi A."/>
            <person name="Getino M."/>
            <person name="Pursley I."/>
            <person name="Horton D.L."/>
            <person name="Alikhan N.F."/>
            <person name="Baker D."/>
            <person name="Gharbi K."/>
            <person name="Hall N."/>
            <person name="Watson M."/>
            <person name="Adriaenssens E.M."/>
            <person name="Foster-Nyarko E."/>
            <person name="Jarju S."/>
            <person name="Secka A."/>
            <person name="Antonio M."/>
            <person name="Oren A."/>
            <person name="Chaudhuri R.R."/>
            <person name="La Ragione R."/>
            <person name="Hildebrand F."/>
            <person name="Pallen M.J."/>
        </authorList>
    </citation>
    <scope>NUCLEOTIDE SEQUENCE</scope>
    <source>
        <strain evidence="8">B3-4054</strain>
    </source>
</reference>
<dbReference type="GO" id="GO:0005524">
    <property type="term" value="F:ATP binding"/>
    <property type="evidence" value="ECO:0007669"/>
    <property type="project" value="InterPro"/>
</dbReference>
<dbReference type="FunFam" id="3.30.565.10:FF:000003">
    <property type="entry name" value="DNA mismatch repair endonuclease MutL"/>
    <property type="match status" value="1"/>
</dbReference>
<comment type="function">
    <text evidence="5">This protein is involved in the repair of mismatches in DNA. It is required for dam-dependent methyl-directed DNA mismatch repair. May act as a 'molecular matchmaker', a protein that promotes the formation of a stable complex between two or more DNA-binding proteins in an ATP-dependent manner without itself being part of a final effector complex.</text>
</comment>
<dbReference type="SMART" id="SM01340">
    <property type="entry name" value="DNA_mis_repair"/>
    <property type="match status" value="1"/>
</dbReference>
<dbReference type="InterPro" id="IPR020667">
    <property type="entry name" value="DNA_mismatch_repair_MutL"/>
</dbReference>